<evidence type="ECO:0000256" key="3">
    <source>
        <dbReference type="ARBA" id="ARBA00022833"/>
    </source>
</evidence>
<evidence type="ECO:0000256" key="1">
    <source>
        <dbReference type="ARBA" id="ARBA00022723"/>
    </source>
</evidence>
<feature type="domain" description="CXXC-type" evidence="6">
    <location>
        <begin position="48"/>
        <end position="89"/>
    </location>
</feature>
<feature type="compositionally biased region" description="Polar residues" evidence="5">
    <location>
        <begin position="118"/>
        <end position="128"/>
    </location>
</feature>
<evidence type="ECO:0000256" key="5">
    <source>
        <dbReference type="SAM" id="MobiDB-lite"/>
    </source>
</evidence>
<dbReference type="STRING" id="6526.A0A2C9L9F7"/>
<organism evidence="7 8">
    <name type="scientific">Biomphalaria glabrata</name>
    <name type="common">Bloodfluke planorb</name>
    <name type="synonym">Freshwater snail</name>
    <dbReference type="NCBI Taxonomy" id="6526"/>
    <lineage>
        <taxon>Eukaryota</taxon>
        <taxon>Metazoa</taxon>
        <taxon>Spiralia</taxon>
        <taxon>Lophotrochozoa</taxon>
        <taxon>Mollusca</taxon>
        <taxon>Gastropoda</taxon>
        <taxon>Heterobranchia</taxon>
        <taxon>Euthyneura</taxon>
        <taxon>Panpulmonata</taxon>
        <taxon>Hygrophila</taxon>
        <taxon>Lymnaeoidea</taxon>
        <taxon>Planorbidae</taxon>
        <taxon>Biomphalaria</taxon>
    </lineage>
</organism>
<dbReference type="VEuPathDB" id="VectorBase:BGLAX_047143"/>
<dbReference type="OrthoDB" id="6161078at2759"/>
<keyword evidence="3" id="KW-0862">Zinc</keyword>
<dbReference type="VEuPathDB" id="VectorBase:BGLB028626"/>
<dbReference type="InterPro" id="IPR002857">
    <property type="entry name" value="Znf_CXXC"/>
</dbReference>
<name>A0A2C9L9F7_BIOGL</name>
<dbReference type="PROSITE" id="PS51058">
    <property type="entry name" value="ZF_CXXC"/>
    <property type="match status" value="1"/>
</dbReference>
<dbReference type="Proteomes" id="UP000076420">
    <property type="component" value="Unassembled WGS sequence"/>
</dbReference>
<proteinExistence type="predicted"/>
<evidence type="ECO:0000259" key="6">
    <source>
        <dbReference type="PROSITE" id="PS51058"/>
    </source>
</evidence>
<dbReference type="EnsemblMetazoa" id="BGLB028626-RA">
    <property type="protein sequence ID" value="BGLB028626-PA"/>
    <property type="gene ID" value="BGLB028626"/>
</dbReference>
<feature type="region of interest" description="Disordered" evidence="5">
    <location>
        <begin position="102"/>
        <end position="167"/>
    </location>
</feature>
<gene>
    <name evidence="7" type="primary">106073045</name>
</gene>
<dbReference type="GO" id="GO:0003677">
    <property type="term" value="F:DNA binding"/>
    <property type="evidence" value="ECO:0007669"/>
    <property type="project" value="InterPro"/>
</dbReference>
<evidence type="ECO:0000313" key="8">
    <source>
        <dbReference type="Proteomes" id="UP000076420"/>
    </source>
</evidence>
<dbReference type="Pfam" id="PF02008">
    <property type="entry name" value="zf-CXXC"/>
    <property type="match status" value="1"/>
</dbReference>
<dbReference type="AlphaFoldDB" id="A0A2C9L9F7"/>
<keyword evidence="2 4" id="KW-0863">Zinc-finger</keyword>
<dbReference type="GO" id="GO:0008270">
    <property type="term" value="F:zinc ion binding"/>
    <property type="evidence" value="ECO:0007669"/>
    <property type="project" value="UniProtKB-KW"/>
</dbReference>
<protein>
    <recommendedName>
        <fullName evidence="6">CXXC-type domain-containing protein</fullName>
    </recommendedName>
</protein>
<evidence type="ECO:0000313" key="7">
    <source>
        <dbReference type="EnsemblMetazoa" id="BGLB028626-PA"/>
    </source>
</evidence>
<keyword evidence="1" id="KW-0479">Metal-binding</keyword>
<feature type="compositionally biased region" description="Low complexity" evidence="5">
    <location>
        <begin position="129"/>
        <end position="167"/>
    </location>
</feature>
<evidence type="ECO:0000256" key="4">
    <source>
        <dbReference type="PROSITE-ProRule" id="PRU00509"/>
    </source>
</evidence>
<dbReference type="KEGG" id="bgt:106073045"/>
<reference evidence="7" key="1">
    <citation type="submission" date="2020-05" db="UniProtKB">
        <authorList>
            <consortium name="EnsemblMetazoa"/>
        </authorList>
    </citation>
    <scope>IDENTIFICATION</scope>
    <source>
        <strain evidence="7">BB02</strain>
    </source>
</reference>
<evidence type="ECO:0000256" key="2">
    <source>
        <dbReference type="ARBA" id="ARBA00022771"/>
    </source>
</evidence>
<sequence>MTAEYNLPLHVNSQNGDDYVIEDGYPHDGVTPPGMAWDGQGDGGGKFRLKRRRRCGQCGPCQVKENCNKCQYCMRKDVLKQACIYRKCVYLRKPVPRFRQETPIAASQKSAPTPPRKPSSTQAPTIVTNSSNSNSAAPQNVSNSSNTTSAPASALSSPASVPSVSSSHQSELSSCRLNQSPFAALSAMNNSMLDPLRHRMIEHQHRSSLFDTMGHHHSVLDPSKGSLGDMSRYSAGPGAACLNAAHCKLDQGAASMNHNSDMNLAAAAAAAVSPLNSMSSHHSHHQSNKTLPPRDPYFSPMDTWSSMPYGLPRPHTWAPPALPNHPAAAAAYGFQQHSTPFPSSFTPSSCRLGLPDSASSRYSSQQHSFHHSMAGFSQDLTHATANHANHSSMRSPINTPFYPTAPHITPSSIPSFTSLGQFAPNQAGFGPTAYPMHPHAHMYPGGFYSTFRTATEPQIYHAQIFPSQNPFKHLFSLLPTLSSNYNAGKGDYFDDKEFNLNIYKDIGKLDDFFSSISHGPKEAMKCPEGRKDSIPSPCKDKSQQIRRDSRQVINIAECSKKRSRSNKTETKMFVNYISNIKGSQKPFQNNLKDQEMFQQVNELSCVPQCQEVEEFMSSSHRLSDDIDISPVEIHFPHVMNELDLSDANMALPPEPSSCSSSSCPPFTPLNSTTAFTSPNLWPSSASDHSAELLSSDGHVHLYRYRSYKKSNWISKQLCRIRRKYLLLCNRNRAQSKTSRRCFVQTANNNKFKINYHLQLKRER</sequence>
<accession>A0A2C9L9F7</accession>